<keyword evidence="1" id="KW-0732">Signal</keyword>
<keyword evidence="3" id="KW-1185">Reference proteome</keyword>
<dbReference type="EMBL" id="OX459124">
    <property type="protein sequence ID" value="CAI9112852.1"/>
    <property type="molecule type" value="Genomic_DNA"/>
</dbReference>
<evidence type="ECO:0000313" key="3">
    <source>
        <dbReference type="Proteomes" id="UP001161247"/>
    </source>
</evidence>
<evidence type="ECO:0000313" key="2">
    <source>
        <dbReference type="EMBL" id="CAI9112852.1"/>
    </source>
</evidence>
<evidence type="ECO:0000256" key="1">
    <source>
        <dbReference type="SAM" id="SignalP"/>
    </source>
</evidence>
<accession>A0AAV1E0K8</accession>
<reference evidence="2" key="1">
    <citation type="submission" date="2023-03" db="EMBL/GenBank/DDBJ databases">
        <authorList>
            <person name="Julca I."/>
        </authorList>
    </citation>
    <scope>NUCLEOTIDE SEQUENCE</scope>
</reference>
<feature type="chain" id="PRO_5043561438" evidence="1">
    <location>
        <begin position="37"/>
        <end position="151"/>
    </location>
</feature>
<organism evidence="2 3">
    <name type="scientific">Oldenlandia corymbosa var. corymbosa</name>
    <dbReference type="NCBI Taxonomy" id="529605"/>
    <lineage>
        <taxon>Eukaryota</taxon>
        <taxon>Viridiplantae</taxon>
        <taxon>Streptophyta</taxon>
        <taxon>Embryophyta</taxon>
        <taxon>Tracheophyta</taxon>
        <taxon>Spermatophyta</taxon>
        <taxon>Magnoliopsida</taxon>
        <taxon>eudicotyledons</taxon>
        <taxon>Gunneridae</taxon>
        <taxon>Pentapetalae</taxon>
        <taxon>asterids</taxon>
        <taxon>lamiids</taxon>
        <taxon>Gentianales</taxon>
        <taxon>Rubiaceae</taxon>
        <taxon>Rubioideae</taxon>
        <taxon>Spermacoceae</taxon>
        <taxon>Hedyotis-Oldenlandia complex</taxon>
        <taxon>Oldenlandia</taxon>
    </lineage>
</organism>
<feature type="signal peptide" evidence="1">
    <location>
        <begin position="1"/>
        <end position="36"/>
    </location>
</feature>
<dbReference type="AlphaFoldDB" id="A0AAV1E0K8"/>
<name>A0AAV1E0K8_OLDCO</name>
<sequence length="151" mass="16657">MVAGHSPHTCSLSIGTNYCQMELLLLLSVLSSSSSAHQCRSTQLKAKSIKRIGHINIIISQNGFLPESNNLFPSPKPNISPVSIASRIALNSSPLFALLDVVLVANVKFKWLTTNKKEKMVFQCSWCKKTFNNFTIEQGRIHVVACQKATL</sequence>
<proteinExistence type="predicted"/>
<dbReference type="Proteomes" id="UP001161247">
    <property type="component" value="Chromosome 7"/>
</dbReference>
<protein>
    <submittedName>
        <fullName evidence="2">OLC1v1013354C3</fullName>
    </submittedName>
</protein>
<gene>
    <name evidence="2" type="ORF">OLC1_LOCUS19968</name>
</gene>